<organism evidence="2 3">
    <name type="scientific">Juglans regia</name>
    <name type="common">English walnut</name>
    <dbReference type="NCBI Taxonomy" id="51240"/>
    <lineage>
        <taxon>Eukaryota</taxon>
        <taxon>Viridiplantae</taxon>
        <taxon>Streptophyta</taxon>
        <taxon>Embryophyta</taxon>
        <taxon>Tracheophyta</taxon>
        <taxon>Spermatophyta</taxon>
        <taxon>Magnoliopsida</taxon>
        <taxon>eudicotyledons</taxon>
        <taxon>Gunneridae</taxon>
        <taxon>Pentapetalae</taxon>
        <taxon>rosids</taxon>
        <taxon>fabids</taxon>
        <taxon>Fagales</taxon>
        <taxon>Juglandaceae</taxon>
        <taxon>Juglans</taxon>
    </lineage>
</organism>
<accession>A0A833T1Z3</accession>
<reference evidence="2" key="1">
    <citation type="submission" date="2015-10" db="EMBL/GenBank/DDBJ databases">
        <authorList>
            <person name="Martinez-Garcia P.J."/>
            <person name="Crepeau M.W."/>
            <person name="Puiu D."/>
            <person name="Gonzalez-Ibeas D."/>
            <person name="Whalen J."/>
            <person name="Stevens K."/>
            <person name="Paul R."/>
            <person name="Butterfield T."/>
            <person name="Britton M."/>
            <person name="Reagan R."/>
            <person name="Chakraborty S."/>
            <person name="Walawage S.L."/>
            <person name="Vasquez-Gross H.A."/>
            <person name="Cardeno C."/>
            <person name="Famula R."/>
            <person name="Pratt K."/>
            <person name="Kuruganti S."/>
            <person name="Aradhya M.K."/>
            <person name="Leslie C.A."/>
            <person name="Dandekar A.M."/>
            <person name="Salzberg S.L."/>
            <person name="Wegrzyn J.L."/>
            <person name="Langley C.H."/>
            <person name="Neale D.B."/>
        </authorList>
    </citation>
    <scope>NUCLEOTIDE SEQUENCE</scope>
    <source>
        <tissue evidence="2">Leaves</tissue>
    </source>
</reference>
<name>A0A833T1Z3_JUGRE</name>
<feature type="compositionally biased region" description="Polar residues" evidence="1">
    <location>
        <begin position="174"/>
        <end position="191"/>
    </location>
</feature>
<reference evidence="2" key="2">
    <citation type="submission" date="2020-03" db="EMBL/GenBank/DDBJ databases">
        <title>Walnut 2.0.</title>
        <authorList>
            <person name="Marrano A."/>
            <person name="Britton M."/>
            <person name="Zimin A.V."/>
            <person name="Zaini P.A."/>
            <person name="Workman R."/>
            <person name="Puiu D."/>
            <person name="Bianco L."/>
            <person name="Allen B.J."/>
            <person name="Troggio M."/>
            <person name="Leslie C.A."/>
            <person name="Timp W."/>
            <person name="Dendekar A."/>
            <person name="Salzberg S.L."/>
            <person name="Neale D.B."/>
        </authorList>
    </citation>
    <scope>NUCLEOTIDE SEQUENCE</scope>
    <source>
        <tissue evidence="2">Leaves</tissue>
    </source>
</reference>
<dbReference type="Proteomes" id="UP000619265">
    <property type="component" value="Unassembled WGS sequence"/>
</dbReference>
<sequence>MRGVVCLDEYYQDTESGLFGCPTTLRDSPVLDLYLPLCNAISCLSLSLCVCNVVREPDELGIESLHRDSLLPHRTRAPCSIPSSLNDFYITGFWQGILSEEDLIPQPVPLESHIFLITINHPWPKPHYVPANRSLGFESNNTQDFIPPHYSLRGLKRDPLRARVAAATACKPSARQQWPPSPNLATHTATSVPPCPETSRDNSTPPPAITVDSRPSSAAKARRNSNGRGEASASLPR</sequence>
<gene>
    <name evidence="2" type="ORF">F2P56_026393</name>
</gene>
<proteinExistence type="predicted"/>
<evidence type="ECO:0000256" key="1">
    <source>
        <dbReference type="SAM" id="MobiDB-lite"/>
    </source>
</evidence>
<evidence type="ECO:0000313" key="3">
    <source>
        <dbReference type="Proteomes" id="UP000619265"/>
    </source>
</evidence>
<evidence type="ECO:0000313" key="2">
    <source>
        <dbReference type="EMBL" id="KAF5451276.1"/>
    </source>
</evidence>
<feature type="region of interest" description="Disordered" evidence="1">
    <location>
        <begin position="170"/>
        <end position="237"/>
    </location>
</feature>
<dbReference type="EMBL" id="LIHL02000012">
    <property type="protein sequence ID" value="KAF5451276.1"/>
    <property type="molecule type" value="Genomic_DNA"/>
</dbReference>
<comment type="caution">
    <text evidence="2">The sequence shown here is derived from an EMBL/GenBank/DDBJ whole genome shotgun (WGS) entry which is preliminary data.</text>
</comment>
<dbReference type="Gramene" id="Jr12_00550_p1">
    <property type="protein sequence ID" value="cds.Jr12_00550_p1"/>
    <property type="gene ID" value="Jr12_00550"/>
</dbReference>
<protein>
    <submittedName>
        <fullName evidence="2">Uncharacterized protein</fullName>
    </submittedName>
</protein>
<dbReference type="AlphaFoldDB" id="A0A833T1Z3"/>